<dbReference type="RefSeq" id="WP_168078873.1">
    <property type="nucleotide sequence ID" value="NZ_BAAAQJ010000006.1"/>
</dbReference>
<comment type="caution">
    <text evidence="1">The sequence shown here is derived from an EMBL/GenBank/DDBJ whole genome shotgun (WGS) entry which is preliminary data.</text>
</comment>
<dbReference type="AlphaFoldDB" id="A0A8J3PLV9"/>
<keyword evidence="2" id="KW-1185">Reference proteome</keyword>
<dbReference type="EMBL" id="BONU01000023">
    <property type="protein sequence ID" value="GIG74896.1"/>
    <property type="molecule type" value="Genomic_DNA"/>
</dbReference>
<gene>
    <name evidence="1" type="ORF">Pfl04_33000</name>
</gene>
<name>A0A8J3PLV9_9ACTN</name>
<proteinExistence type="predicted"/>
<reference evidence="1" key="1">
    <citation type="submission" date="2021-01" db="EMBL/GenBank/DDBJ databases">
        <title>Whole genome shotgun sequence of Planosporangium flavigriseum NBRC 105377.</title>
        <authorList>
            <person name="Komaki H."/>
            <person name="Tamura T."/>
        </authorList>
    </citation>
    <scope>NUCLEOTIDE SEQUENCE</scope>
    <source>
        <strain evidence="1">NBRC 105377</strain>
    </source>
</reference>
<protein>
    <recommendedName>
        <fullName evidence="3">Flavin reductase</fullName>
    </recommendedName>
</protein>
<accession>A0A8J3PLV9</accession>
<evidence type="ECO:0000313" key="2">
    <source>
        <dbReference type="Proteomes" id="UP000653674"/>
    </source>
</evidence>
<dbReference type="Proteomes" id="UP000653674">
    <property type="component" value="Unassembled WGS sequence"/>
</dbReference>
<evidence type="ECO:0008006" key="3">
    <source>
        <dbReference type="Google" id="ProtNLM"/>
    </source>
</evidence>
<sequence length="90" mass="9649">MTAHQPLRPNWSCVGCGYAWPCPSRQRQFLAQYEGAAVSLALVLSAAMVEAAADLRTLPAGSLHDQFVGWLPQCAPNPRHAAPPSVPIPM</sequence>
<evidence type="ECO:0000313" key="1">
    <source>
        <dbReference type="EMBL" id="GIG74896.1"/>
    </source>
</evidence>
<organism evidence="1 2">
    <name type="scientific">Planosporangium flavigriseum</name>
    <dbReference type="NCBI Taxonomy" id="373681"/>
    <lineage>
        <taxon>Bacteria</taxon>
        <taxon>Bacillati</taxon>
        <taxon>Actinomycetota</taxon>
        <taxon>Actinomycetes</taxon>
        <taxon>Micromonosporales</taxon>
        <taxon>Micromonosporaceae</taxon>
        <taxon>Planosporangium</taxon>
    </lineage>
</organism>